<dbReference type="AlphaFoldDB" id="A0A069Q326"/>
<feature type="signal peptide" evidence="2">
    <location>
        <begin position="1"/>
        <end position="22"/>
    </location>
</feature>
<dbReference type="STRING" id="60547.GCA_000751215_04272"/>
<proteinExistence type="predicted"/>
<gene>
    <name evidence="3" type="ORF">BG61_18975</name>
</gene>
<dbReference type="Pfam" id="PF13663">
    <property type="entry name" value="DUF4148"/>
    <property type="match status" value="1"/>
</dbReference>
<dbReference type="InterPro" id="IPR025421">
    <property type="entry name" value="DUF4148"/>
</dbReference>
<dbReference type="EMBL" id="JFHC01000003">
    <property type="protein sequence ID" value="KDR44156.1"/>
    <property type="molecule type" value="Genomic_DNA"/>
</dbReference>
<name>A0A069Q326_9BURK</name>
<keyword evidence="2" id="KW-0732">Signal</keyword>
<protein>
    <submittedName>
        <fullName evidence="3">Membrane protein</fullName>
    </submittedName>
</protein>
<dbReference type="RefSeq" id="WP_035935005.1">
    <property type="nucleotide sequence ID" value="NZ_CADFFX010000002.1"/>
</dbReference>
<accession>A0A069Q326</accession>
<feature type="chain" id="PRO_5007372727" evidence="2">
    <location>
        <begin position="23"/>
        <end position="105"/>
    </location>
</feature>
<comment type="caution">
    <text evidence="3">The sequence shown here is derived from an EMBL/GenBank/DDBJ whole genome shotgun (WGS) entry which is preliminary data.</text>
</comment>
<sequence>MKRIMIAAIVAAGTLASGAAFADGEPIGMTRAQVRAELAQARKDGLFDAPDTTYPTAQLRAAEKRGVMAAGIEASDVGGADTSRVQSGRRTATAPVGRDSIYFGQ</sequence>
<evidence type="ECO:0000256" key="2">
    <source>
        <dbReference type="SAM" id="SignalP"/>
    </source>
</evidence>
<dbReference type="Proteomes" id="UP000027466">
    <property type="component" value="Unassembled WGS sequence"/>
</dbReference>
<evidence type="ECO:0000256" key="1">
    <source>
        <dbReference type="SAM" id="MobiDB-lite"/>
    </source>
</evidence>
<evidence type="ECO:0000313" key="3">
    <source>
        <dbReference type="EMBL" id="KDR44156.1"/>
    </source>
</evidence>
<evidence type="ECO:0000313" key="4">
    <source>
        <dbReference type="Proteomes" id="UP000027466"/>
    </source>
</evidence>
<feature type="region of interest" description="Disordered" evidence="1">
    <location>
        <begin position="78"/>
        <end position="105"/>
    </location>
</feature>
<reference evidence="3 4" key="1">
    <citation type="submission" date="2014-03" db="EMBL/GenBank/DDBJ databases">
        <title>Draft Genome Sequences of Four Burkholderia Strains.</title>
        <authorList>
            <person name="Liu X.Y."/>
            <person name="Li C.X."/>
            <person name="Xu J.H."/>
        </authorList>
    </citation>
    <scope>NUCLEOTIDE SEQUENCE [LARGE SCALE GENOMIC DNA]</scope>
    <source>
        <strain evidence="3 4">DSM 50014</strain>
    </source>
</reference>
<keyword evidence="4" id="KW-1185">Reference proteome</keyword>
<organism evidence="3 4">
    <name type="scientific">Caballeronia glathei</name>
    <dbReference type="NCBI Taxonomy" id="60547"/>
    <lineage>
        <taxon>Bacteria</taxon>
        <taxon>Pseudomonadati</taxon>
        <taxon>Pseudomonadota</taxon>
        <taxon>Betaproteobacteria</taxon>
        <taxon>Burkholderiales</taxon>
        <taxon>Burkholderiaceae</taxon>
        <taxon>Caballeronia</taxon>
    </lineage>
</organism>